<keyword evidence="1" id="KW-0175">Coiled coil</keyword>
<reference evidence="2 3" key="1">
    <citation type="journal article" date="2020" name="Appl. Microbiol. Biotechnol.">
        <title>Targeted gene deletion in Brettanomyces bruxellensis with an expression-free CRISPR-Cas9 system.</title>
        <authorList>
            <person name="Varela C."/>
            <person name="Bartel C."/>
            <person name="Onetto C."/>
            <person name="Borneman A."/>
        </authorList>
    </citation>
    <scope>NUCLEOTIDE SEQUENCE [LARGE SCALE GENOMIC DNA]</scope>
    <source>
        <strain evidence="2 3">AWRI1613</strain>
    </source>
</reference>
<dbReference type="Proteomes" id="UP000568158">
    <property type="component" value="Unassembled WGS sequence"/>
</dbReference>
<organism evidence="2 3">
    <name type="scientific">Dekkera bruxellensis</name>
    <name type="common">Brettanomyces custersii</name>
    <dbReference type="NCBI Taxonomy" id="5007"/>
    <lineage>
        <taxon>Eukaryota</taxon>
        <taxon>Fungi</taxon>
        <taxon>Dikarya</taxon>
        <taxon>Ascomycota</taxon>
        <taxon>Saccharomycotina</taxon>
        <taxon>Pichiomycetes</taxon>
        <taxon>Pichiales</taxon>
        <taxon>Pichiaceae</taxon>
        <taxon>Brettanomyces</taxon>
    </lineage>
</organism>
<comment type="caution">
    <text evidence="2">The sequence shown here is derived from an EMBL/GenBank/DDBJ whole genome shotgun (WGS) entry which is preliminary data.</text>
</comment>
<name>A0A8H6B6R6_DEKBR</name>
<sequence length="358" mass="40182">MDTSGNPFTALLENYKMEFKDVPKVIEWINLCGDCPEQSDTFIKESSQGNTNDIQQDLLALPIEKLVTLVSNIYRILCVIVLTSARGKAMAWAATNLNYIPVADKRALEQFTVIGDGYDSNESVNISTDSNGIQEMSSQQKYEELNQRIDSLNEELAECQWTIASLKDQLKSERDQKGKCVDTIKGLEEKLERQEEKVTGQELYKKGRFEVAILENVIQQLMIREKERNGFKKHPSYSRYTLQPSMQLSNQNCSSIEAAVEHKQAAAAVDNNLAEVAPGNIPEVVDNSPAVLLAVGNIPAVENYLQIYLFGLGLDPDSEPDNSIGLVAVDWMYFHHCNNQKQHLSFLEEGQLDAVLMK</sequence>
<gene>
    <name evidence="2" type="ORF">HII12_005395</name>
</gene>
<accession>A0A8H6B6R6</accession>
<evidence type="ECO:0000256" key="1">
    <source>
        <dbReference type="SAM" id="Coils"/>
    </source>
</evidence>
<feature type="coiled-coil region" evidence="1">
    <location>
        <begin position="135"/>
        <end position="204"/>
    </location>
</feature>
<dbReference type="EMBL" id="JABCYN010000057">
    <property type="protein sequence ID" value="KAF6005819.1"/>
    <property type="molecule type" value="Genomic_DNA"/>
</dbReference>
<dbReference type="AlphaFoldDB" id="A0A8H6B6R6"/>
<proteinExistence type="predicted"/>
<evidence type="ECO:0000313" key="2">
    <source>
        <dbReference type="EMBL" id="KAF6005819.1"/>
    </source>
</evidence>
<protein>
    <submittedName>
        <fullName evidence="2">Uncharacterized protein</fullName>
    </submittedName>
</protein>
<evidence type="ECO:0000313" key="3">
    <source>
        <dbReference type="Proteomes" id="UP000568158"/>
    </source>
</evidence>